<sequence>MLNEFLNFLGLDKNKTSKKQPIKTDDADIKEKAEEFIIEAQNQHFQEEITTEAIIKNGKKIEIKKIKTTEPLNDGKALVSIKTYIKDITRA</sequence>
<evidence type="ECO:0000313" key="2">
    <source>
        <dbReference type="Proteomes" id="UP000052237"/>
    </source>
</evidence>
<comment type="caution">
    <text evidence="1">The sequence shown here is derived from an EMBL/GenBank/DDBJ whole genome shotgun (WGS) entry which is preliminary data.</text>
</comment>
<evidence type="ECO:0000313" key="1">
    <source>
        <dbReference type="EMBL" id="CUU87699.1"/>
    </source>
</evidence>
<dbReference type="AlphaFoldDB" id="A0A0S4SQB3"/>
<keyword evidence="2" id="KW-1185">Reference proteome</keyword>
<dbReference type="EMBL" id="FAVB01000005">
    <property type="protein sequence ID" value="CUU87699.1"/>
    <property type="molecule type" value="Genomic_DNA"/>
</dbReference>
<dbReference type="Proteomes" id="UP000052237">
    <property type="component" value="Unassembled WGS sequence"/>
</dbReference>
<proteinExistence type="predicted"/>
<gene>
    <name evidence="1" type="ORF">ERS686654_01795</name>
</gene>
<organism evidence="1 2">
    <name type="scientific">Campylobacter hyointestinalis subsp. hyointestinalis</name>
    <dbReference type="NCBI Taxonomy" id="91352"/>
    <lineage>
        <taxon>Bacteria</taxon>
        <taxon>Pseudomonadati</taxon>
        <taxon>Campylobacterota</taxon>
        <taxon>Epsilonproteobacteria</taxon>
        <taxon>Campylobacterales</taxon>
        <taxon>Campylobacteraceae</taxon>
        <taxon>Campylobacter</taxon>
    </lineage>
</organism>
<accession>A0A0S4SQB3</accession>
<name>A0A0S4SQB3_CAMHY</name>
<protein>
    <submittedName>
        <fullName evidence="1">Uncharacterized protein</fullName>
    </submittedName>
</protein>
<dbReference type="RefSeq" id="WP_059435355.1">
    <property type="nucleotide sequence ID" value="NZ_FAVB01000005.1"/>
</dbReference>
<reference evidence="1 2" key="1">
    <citation type="submission" date="2015-11" db="EMBL/GenBank/DDBJ databases">
        <authorList>
            <consortium name="Pathogen Informatics"/>
        </authorList>
    </citation>
    <scope>NUCLEOTIDE SEQUENCE [LARGE SCALE GENOMIC DNA]</scope>
    <source>
        <strain evidence="1 2">006A-0059</strain>
    </source>
</reference>